<accession>Q6IKM2</accession>
<organism evidence="1">
    <name type="scientific">Drosophila melanogaster</name>
    <name type="common">Fruit fly</name>
    <dbReference type="NCBI Taxonomy" id="7227"/>
    <lineage>
        <taxon>Eukaryota</taxon>
        <taxon>Metazoa</taxon>
        <taxon>Ecdysozoa</taxon>
        <taxon>Arthropoda</taxon>
        <taxon>Hexapoda</taxon>
        <taxon>Insecta</taxon>
        <taxon>Pterygota</taxon>
        <taxon>Neoptera</taxon>
        <taxon>Endopterygota</taxon>
        <taxon>Diptera</taxon>
        <taxon>Brachycera</taxon>
        <taxon>Muscomorpha</taxon>
        <taxon>Ephydroidea</taxon>
        <taxon>Drosophilidae</taxon>
        <taxon>Drosophila</taxon>
        <taxon>Sophophora</taxon>
    </lineage>
</organism>
<protein>
    <submittedName>
        <fullName evidence="1">HDC12125</fullName>
    </submittedName>
</protein>
<evidence type="ECO:0000313" key="1">
    <source>
        <dbReference type="EMBL" id="DAA03850.1"/>
    </source>
</evidence>
<reference evidence="1" key="1">
    <citation type="journal article" date="2003" name="Genome Biol.">
        <title>An integrated gene annotation and transcriptional profiling approach towards the full gene content of the Drosophila genome.</title>
        <authorList>
            <person name="Hild M."/>
            <person name="Beckmann B."/>
            <person name="Haas S.A."/>
            <person name="Koch B."/>
            <person name="Solovyev V."/>
            <person name="Busold C."/>
            <person name="Fellenberg K."/>
            <person name="Boutros M."/>
            <person name="Vingron M."/>
            <person name="Sauer F."/>
            <person name="Hoheisel J.D."/>
            <person name="Paro R."/>
        </authorList>
    </citation>
    <scope>NUCLEOTIDE SEQUENCE</scope>
</reference>
<dbReference type="EMBL" id="BK002344">
    <property type="protein sequence ID" value="DAA03850.1"/>
    <property type="molecule type" value="Genomic_DNA"/>
</dbReference>
<proteinExistence type="predicted"/>
<gene>
    <name evidence="1" type="ORF">HDC12125</name>
</gene>
<sequence>MPLPMQMQMTPLLSIGGSCACPSVGRVKQLGNKSVSWIRLRDGHILTVDRVKTLKLPKSPFNFNLRVLEQVEMQIRQPACLSFWRSSSHMVVLCEGDADGPTSCQPEGDPEPRCHCPFLPTASFGPSRSSCTCCQLIVCTEFFPAPMSSVTFI</sequence>
<name>Q6IKM2_DROME</name>
<dbReference type="AlphaFoldDB" id="Q6IKM2"/>